<comment type="subcellular location">
    <subcellularLocation>
        <location evidence="1">Membrane</location>
        <topology evidence="1">Multi-pass membrane protein</topology>
    </subcellularLocation>
</comment>
<feature type="transmembrane region" description="Helical" evidence="7">
    <location>
        <begin position="91"/>
        <end position="111"/>
    </location>
</feature>
<evidence type="ECO:0000256" key="3">
    <source>
        <dbReference type="ARBA" id="ARBA00022692"/>
    </source>
</evidence>
<sequence>MADIGDYWRLCLPGEILYIAGVGTIYFVGNIKVVATAKAEQQGTVSGVYNMFLNIGGAVLGVAVLTVISDSVTSNQRDKDRPSARLDGYRAGYYGTIAMAVIGLVASFFFYDESVSEEEEEEFPVVQESVDSSLKTSREMKPECLAEDDLE</sequence>
<evidence type="ECO:0000313" key="9">
    <source>
        <dbReference type="Proteomes" id="UP000235728"/>
    </source>
</evidence>
<protein>
    <submittedName>
        <fullName evidence="8">Uncharacterized protein</fullName>
    </submittedName>
</protein>
<evidence type="ECO:0000256" key="6">
    <source>
        <dbReference type="SAM" id="MobiDB-lite"/>
    </source>
</evidence>
<name>A0A2N6NR22_BEABA</name>
<keyword evidence="5 7" id="KW-0472">Membrane</keyword>
<evidence type="ECO:0000313" key="8">
    <source>
        <dbReference type="EMBL" id="PMB69713.1"/>
    </source>
</evidence>
<feature type="transmembrane region" description="Helical" evidence="7">
    <location>
        <begin position="48"/>
        <end position="70"/>
    </location>
</feature>
<gene>
    <name evidence="8" type="ORF">BM221_004360</name>
</gene>
<organism evidence="8 9">
    <name type="scientific">Beauveria bassiana</name>
    <name type="common">White muscardine disease fungus</name>
    <name type="synonym">Tritirachium shiotae</name>
    <dbReference type="NCBI Taxonomy" id="176275"/>
    <lineage>
        <taxon>Eukaryota</taxon>
        <taxon>Fungi</taxon>
        <taxon>Dikarya</taxon>
        <taxon>Ascomycota</taxon>
        <taxon>Pezizomycotina</taxon>
        <taxon>Sordariomycetes</taxon>
        <taxon>Hypocreomycetidae</taxon>
        <taxon>Hypocreales</taxon>
        <taxon>Cordycipitaceae</taxon>
        <taxon>Beauveria</taxon>
    </lineage>
</organism>
<dbReference type="PANTHER" id="PTHR42718">
    <property type="entry name" value="MAJOR FACILITATOR SUPERFAMILY MULTIDRUG TRANSPORTER MFSC"/>
    <property type="match status" value="1"/>
</dbReference>
<evidence type="ECO:0000256" key="1">
    <source>
        <dbReference type="ARBA" id="ARBA00004141"/>
    </source>
</evidence>
<keyword evidence="4 7" id="KW-1133">Transmembrane helix</keyword>
<proteinExistence type="predicted"/>
<dbReference type="AlphaFoldDB" id="A0A2N6NR22"/>
<dbReference type="GO" id="GO:0016020">
    <property type="term" value="C:membrane"/>
    <property type="evidence" value="ECO:0007669"/>
    <property type="project" value="UniProtKB-SubCell"/>
</dbReference>
<dbReference type="SUPFAM" id="SSF103473">
    <property type="entry name" value="MFS general substrate transporter"/>
    <property type="match status" value="1"/>
</dbReference>
<dbReference type="Proteomes" id="UP000235728">
    <property type="component" value="Unassembled WGS sequence"/>
</dbReference>
<dbReference type="Gene3D" id="1.20.1250.20">
    <property type="entry name" value="MFS general substrate transporter like domains"/>
    <property type="match status" value="1"/>
</dbReference>
<keyword evidence="2" id="KW-0813">Transport</keyword>
<evidence type="ECO:0000256" key="4">
    <source>
        <dbReference type="ARBA" id="ARBA00022989"/>
    </source>
</evidence>
<evidence type="ECO:0000256" key="7">
    <source>
        <dbReference type="SAM" id="Phobius"/>
    </source>
</evidence>
<evidence type="ECO:0000256" key="5">
    <source>
        <dbReference type="ARBA" id="ARBA00023136"/>
    </source>
</evidence>
<dbReference type="EMBL" id="MRVG01000004">
    <property type="protein sequence ID" value="PMB69713.1"/>
    <property type="molecule type" value="Genomic_DNA"/>
</dbReference>
<comment type="caution">
    <text evidence="8">The sequence shown here is derived from an EMBL/GenBank/DDBJ whole genome shotgun (WGS) entry which is preliminary data.</text>
</comment>
<accession>A0A2N6NR22</accession>
<evidence type="ECO:0000256" key="2">
    <source>
        <dbReference type="ARBA" id="ARBA00022448"/>
    </source>
</evidence>
<feature type="region of interest" description="Disordered" evidence="6">
    <location>
        <begin position="117"/>
        <end position="151"/>
    </location>
</feature>
<feature type="transmembrane region" description="Helical" evidence="7">
    <location>
        <begin position="7"/>
        <end position="28"/>
    </location>
</feature>
<dbReference type="InterPro" id="IPR036259">
    <property type="entry name" value="MFS_trans_sf"/>
</dbReference>
<keyword evidence="3 7" id="KW-0812">Transmembrane</keyword>
<reference evidence="8 9" key="1">
    <citation type="journal article" date="2016" name="Appl. Microbiol. Biotechnol.">
        <title>Characterization of T-DNA insertion mutants with decreased virulence in the entomopathogenic fungus Beauveria bassiana JEF-007.</title>
        <authorList>
            <person name="Kim S."/>
            <person name="Lee S.J."/>
            <person name="Nai Y.S."/>
            <person name="Yu J.S."/>
            <person name="Lee M.R."/>
            <person name="Yang Y.T."/>
            <person name="Kim J.S."/>
        </authorList>
    </citation>
    <scope>NUCLEOTIDE SEQUENCE [LARGE SCALE GENOMIC DNA]</scope>
    <source>
        <strain evidence="8 9">JEF-007</strain>
    </source>
</reference>
<dbReference type="PANTHER" id="PTHR42718:SF9">
    <property type="entry name" value="MAJOR FACILITATOR SUPERFAMILY MULTIDRUG TRANSPORTER MFSC"/>
    <property type="match status" value="1"/>
</dbReference>